<dbReference type="Pfam" id="PF00300">
    <property type="entry name" value="His_Phos_1"/>
    <property type="match status" value="1"/>
</dbReference>
<dbReference type="RefSeq" id="WP_043917893.1">
    <property type="nucleotide sequence ID" value="NZ_FZPF01000007.1"/>
</dbReference>
<dbReference type="STRING" id="935700.jaqu_10640"/>
<comment type="caution">
    <text evidence="2">The sequence shown here is derived from an EMBL/GenBank/DDBJ whole genome shotgun (WGS) entry which is preliminary data.</text>
</comment>
<feature type="signal peptide" evidence="1">
    <location>
        <begin position="1"/>
        <end position="20"/>
    </location>
</feature>
<dbReference type="CDD" id="cd07067">
    <property type="entry name" value="HP_PGM_like"/>
    <property type="match status" value="1"/>
</dbReference>
<keyword evidence="3" id="KW-1185">Reference proteome</keyword>
<evidence type="ECO:0000256" key="1">
    <source>
        <dbReference type="SAM" id="SignalP"/>
    </source>
</evidence>
<evidence type="ECO:0000313" key="3">
    <source>
        <dbReference type="Proteomes" id="UP000032232"/>
    </source>
</evidence>
<evidence type="ECO:0000313" key="2">
    <source>
        <dbReference type="EMBL" id="KIT17332.1"/>
    </source>
</evidence>
<dbReference type="PATRIC" id="fig|935700.4.peg.1109"/>
<name>A0A0D1CRE4_9RHOB</name>
<dbReference type="OrthoDB" id="2237472at2"/>
<feature type="chain" id="PRO_5002228592" description="Histidine phosphatase superfamily (Branch 1)" evidence="1">
    <location>
        <begin position="21"/>
        <end position="251"/>
    </location>
</feature>
<dbReference type="InterPro" id="IPR013078">
    <property type="entry name" value="His_Pase_superF_clade-1"/>
</dbReference>
<evidence type="ECO:0008006" key="4">
    <source>
        <dbReference type="Google" id="ProtNLM"/>
    </source>
</evidence>
<gene>
    <name evidence="2" type="ORF">jaqu_10640</name>
</gene>
<proteinExistence type="predicted"/>
<organism evidence="2 3">
    <name type="scientific">Jannaschia aquimarina</name>
    <dbReference type="NCBI Taxonomy" id="935700"/>
    <lineage>
        <taxon>Bacteria</taxon>
        <taxon>Pseudomonadati</taxon>
        <taxon>Pseudomonadota</taxon>
        <taxon>Alphaproteobacteria</taxon>
        <taxon>Rhodobacterales</taxon>
        <taxon>Roseobacteraceae</taxon>
        <taxon>Jannaschia</taxon>
    </lineage>
</organism>
<dbReference type="Gene3D" id="3.40.50.1240">
    <property type="entry name" value="Phosphoglycerate mutase-like"/>
    <property type="match status" value="1"/>
</dbReference>
<dbReference type="Proteomes" id="UP000032232">
    <property type="component" value="Unassembled WGS sequence"/>
</dbReference>
<dbReference type="SUPFAM" id="SSF53254">
    <property type="entry name" value="Phosphoglycerate mutase-like"/>
    <property type="match status" value="1"/>
</dbReference>
<sequence>MTMTLRNALLVMLAISPAIAAAQEMSGAVERWENGGRMTMVMPGSATDPSRSVDEILTFAPYEMLGDLARDDVVLLMRHGPTDWSFRDRAGVAPTDCENQRVMTEVGKRQMYGLGALLVANDLRPGRIVVSDWCRNQQTLDAMRDGMLDADPAALDDIEIETMSDLNLLLSLGGAPDVSAMRDYMSRWDGGSNQGPLLVMSHFTNTQELTEQAVYEGEILLVDPDRDGQVLGMLRLASAGPDLGHFQEDGE</sequence>
<accession>A0A0D1CRE4</accession>
<protein>
    <recommendedName>
        <fullName evidence="4">Histidine phosphatase superfamily (Branch 1)</fullName>
    </recommendedName>
</protein>
<keyword evidence="1" id="KW-0732">Signal</keyword>
<dbReference type="AlphaFoldDB" id="A0A0D1CRE4"/>
<dbReference type="EMBL" id="JYFE01000020">
    <property type="protein sequence ID" value="KIT17332.1"/>
    <property type="molecule type" value="Genomic_DNA"/>
</dbReference>
<dbReference type="InterPro" id="IPR029033">
    <property type="entry name" value="His_PPase_superfam"/>
</dbReference>
<reference evidence="2 3" key="1">
    <citation type="submission" date="2015-02" db="EMBL/GenBank/DDBJ databases">
        <title>Genome Sequence of Jannaschia aquimarina DSM28248, a member of the Roseobacter clade.</title>
        <authorList>
            <person name="Voget S."/>
            <person name="Daniel R."/>
        </authorList>
    </citation>
    <scope>NUCLEOTIDE SEQUENCE [LARGE SCALE GENOMIC DNA]</scope>
    <source>
        <strain evidence="2 3">GSW-M26</strain>
    </source>
</reference>